<keyword evidence="4" id="KW-0808">Transferase</keyword>
<evidence type="ECO:0000256" key="10">
    <source>
        <dbReference type="SAM" id="MobiDB-lite"/>
    </source>
</evidence>
<dbReference type="EC" id="4.1.2.25" evidence="9"/>
<dbReference type="Pfam" id="PF02152">
    <property type="entry name" value="FolB"/>
    <property type="match status" value="1"/>
</dbReference>
<dbReference type="GO" id="GO:0004150">
    <property type="term" value="F:dihydroneopterin aldolase activity"/>
    <property type="evidence" value="ECO:0007669"/>
    <property type="project" value="UniProtKB-UniRule"/>
</dbReference>
<evidence type="ECO:0000256" key="2">
    <source>
        <dbReference type="ARBA" id="ARBA00005051"/>
    </source>
</evidence>
<dbReference type="EC" id="2.7.6.3" evidence="9"/>
<dbReference type="SUPFAM" id="SSF55083">
    <property type="entry name" value="6-hydroxymethyl-7,8-dihydropterin pyrophosphokinase, HPPK"/>
    <property type="match status" value="2"/>
</dbReference>
<comment type="pathway">
    <text evidence="2">Cofactor biosynthesis; tetrahydrofolate biosynthesis; 2-amino-4-hydroxy-6-hydroxymethyl-7,8-dihydropteridine diphosphate from 7,8-dihydroneopterin triphosphate: step 4/4.</text>
</comment>
<dbReference type="GO" id="GO:0046654">
    <property type="term" value="P:tetrahydrofolate biosynthetic process"/>
    <property type="evidence" value="ECO:0007669"/>
    <property type="project" value="UniProtKB-UniRule"/>
</dbReference>
<protein>
    <recommendedName>
        <fullName evidence="9">Bifunctional folate synthesis protein</fullName>
    </recommendedName>
    <domain>
        <recommendedName>
            <fullName evidence="9">Dihydroneopterin aldolase</fullName>
            <shortName evidence="9">DHNA</shortName>
            <ecNumber evidence="9">4.1.2.25</ecNumber>
        </recommendedName>
        <alternativeName>
            <fullName evidence="9">7,8-dihydroneopterin aldolase</fullName>
        </alternativeName>
    </domain>
    <domain>
        <recommendedName>
            <fullName evidence="9">2-amino-4-hydroxy-6-hydroxymethyldihydropteridine pyrophosphokinase</fullName>
            <ecNumber evidence="9">2.7.6.3</ecNumber>
        </recommendedName>
        <alternativeName>
            <fullName evidence="9">6-hydroxymethyl-7,8-dihydropterin pyrophosphokinase</fullName>
            <shortName evidence="9">PPPK</shortName>
        </alternativeName>
        <alternativeName>
            <fullName evidence="9">7,8-dihydro-6-hydroxymethylpterin pyrophosphokinase</fullName>
            <shortName evidence="9">HPPK</shortName>
        </alternativeName>
    </domain>
</protein>
<dbReference type="CDD" id="cd00534">
    <property type="entry name" value="DHNA_DHNTPE"/>
    <property type="match status" value="1"/>
</dbReference>
<name>A0A6I1GG26_9BIFI</name>
<sequence length="523" mass="55108">MDTIRLTGVQAMGTHGVLDYEHQRAQPFIVDATLSLDLARAGRSDDLRDTVDYGKAAKLIVSVIEGGHVDLIERLAARIADVILTELTPVRSVVVTVHKPKAPITVPFADVSVTIERDRCSLSPAPNGGNRASGTISDPVMAQGTIHHAVVALGGNQGDVAATLRAAVADIDGLDGTQVTGVSPLYRTAAWGMPDGTPDFLNAVLELDTMLDAGRLLDELQRIEAAHGRTREQHWSSRTLDLDIIDIDGTVSDNPGLTLPHPRAWQRAFVLAPWLALDPDAELTGKHGGAVSRLLQSAGDRDDVHLVGENWMTGKTDLAGTAADAAHAQTGTAATQPGAVTQPAAARADASQSAEPDHTPGDAAAQAFHTAVISMDSTSTNAETLFRTAIVSLEGIPGNQVEGISPLYHVGMLEGPDAMAAVVQLTCRMDARTLIATLGTIEESLDGAVDLDLVDMPGVTCDEPDCRVPWPSARHRAAVLAPWMDMDPDARLGNDPVSYLLAMADDADRVGLLSDTWIVGGAE</sequence>
<comment type="catalytic activity">
    <reaction evidence="1">
        <text>6-hydroxymethyl-7,8-dihydropterin + ATP = (7,8-dihydropterin-6-yl)methyl diphosphate + AMP + H(+)</text>
        <dbReference type="Rhea" id="RHEA:11412"/>
        <dbReference type="ChEBI" id="CHEBI:15378"/>
        <dbReference type="ChEBI" id="CHEBI:30616"/>
        <dbReference type="ChEBI" id="CHEBI:44841"/>
        <dbReference type="ChEBI" id="CHEBI:72950"/>
        <dbReference type="ChEBI" id="CHEBI:456215"/>
        <dbReference type="EC" id="2.7.6.3"/>
    </reaction>
</comment>
<dbReference type="InterPro" id="IPR000550">
    <property type="entry name" value="Hppk"/>
</dbReference>
<accession>A0A6I1GG26</accession>
<comment type="similarity">
    <text evidence="9">Belongs to the DHNA family.</text>
</comment>
<dbReference type="GO" id="GO:0003848">
    <property type="term" value="F:2-amino-4-hydroxy-6-hydroxymethyldihydropteridine diphosphokinase activity"/>
    <property type="evidence" value="ECO:0007669"/>
    <property type="project" value="UniProtKB-EC"/>
</dbReference>
<evidence type="ECO:0000256" key="1">
    <source>
        <dbReference type="ARBA" id="ARBA00000198"/>
    </source>
</evidence>
<comment type="function">
    <text evidence="9">Catalyzes the conversion of 7,8-dihydroneopterin to 6-hydroxymethyl-7,8-dihydropterin.</text>
</comment>
<dbReference type="NCBIfam" id="TIGR01498">
    <property type="entry name" value="folK"/>
    <property type="match status" value="1"/>
</dbReference>
<feature type="domain" description="Dihydroneopterin aldolase/epimerase" evidence="11">
    <location>
        <begin position="4"/>
        <end position="117"/>
    </location>
</feature>
<dbReference type="AlphaFoldDB" id="A0A6I1GG26"/>
<comment type="caution">
    <text evidence="12">The sequence shown here is derived from an EMBL/GenBank/DDBJ whole genome shotgun (WGS) entry which is preliminary data.</text>
</comment>
<dbReference type="GO" id="GO:0005524">
    <property type="term" value="F:ATP binding"/>
    <property type="evidence" value="ECO:0007669"/>
    <property type="project" value="UniProtKB-KW"/>
</dbReference>
<dbReference type="UniPathway" id="UPA00077">
    <property type="reaction ID" value="UER00154"/>
</dbReference>
<dbReference type="NCBIfam" id="TIGR00525">
    <property type="entry name" value="folB"/>
    <property type="match status" value="1"/>
</dbReference>
<dbReference type="NCBIfam" id="TIGR00526">
    <property type="entry name" value="folB_dom"/>
    <property type="match status" value="1"/>
</dbReference>
<dbReference type="CDD" id="cd00483">
    <property type="entry name" value="HPPK"/>
    <property type="match status" value="1"/>
</dbReference>
<keyword evidence="5" id="KW-0547">Nucleotide-binding</keyword>
<dbReference type="SMART" id="SM00905">
    <property type="entry name" value="FolB"/>
    <property type="match status" value="1"/>
</dbReference>
<dbReference type="InterPro" id="IPR006157">
    <property type="entry name" value="FolB_dom"/>
</dbReference>
<comment type="catalytic activity">
    <reaction evidence="9">
        <text>7,8-dihydroneopterin = 6-hydroxymethyl-7,8-dihydropterin + glycolaldehyde</text>
        <dbReference type="Rhea" id="RHEA:10540"/>
        <dbReference type="ChEBI" id="CHEBI:17001"/>
        <dbReference type="ChEBI" id="CHEBI:17071"/>
        <dbReference type="ChEBI" id="CHEBI:44841"/>
        <dbReference type="EC" id="4.1.2.25"/>
    </reaction>
</comment>
<evidence type="ECO:0000256" key="7">
    <source>
        <dbReference type="ARBA" id="ARBA00022840"/>
    </source>
</evidence>
<feature type="region of interest" description="Disordered" evidence="10">
    <location>
        <begin position="323"/>
        <end position="361"/>
    </location>
</feature>
<dbReference type="PANTHER" id="PTHR43071:SF1">
    <property type="entry name" value="2-AMINO-4-HYDROXY-6-HYDROXYMETHYLDIHYDROPTERIDINE PYROPHOSPHOKINASE"/>
    <property type="match status" value="1"/>
</dbReference>
<keyword evidence="9" id="KW-0456">Lyase</keyword>
<keyword evidence="6 12" id="KW-0418">Kinase</keyword>
<keyword evidence="7" id="KW-0067">ATP-binding</keyword>
<gene>
    <name evidence="12" type="ORF">F7D09_0962</name>
</gene>
<dbReference type="Gene3D" id="3.30.1130.10">
    <property type="match status" value="1"/>
</dbReference>
<dbReference type="GO" id="GO:0046656">
    <property type="term" value="P:folic acid biosynthetic process"/>
    <property type="evidence" value="ECO:0007669"/>
    <property type="project" value="UniProtKB-UniRule"/>
</dbReference>
<dbReference type="Pfam" id="PF01288">
    <property type="entry name" value="HPPK"/>
    <property type="match status" value="2"/>
</dbReference>
<dbReference type="InterPro" id="IPR006156">
    <property type="entry name" value="Dihydroneopterin_aldolase"/>
</dbReference>
<evidence type="ECO:0000256" key="6">
    <source>
        <dbReference type="ARBA" id="ARBA00022777"/>
    </source>
</evidence>
<evidence type="ECO:0000256" key="8">
    <source>
        <dbReference type="ARBA" id="ARBA00022909"/>
    </source>
</evidence>
<dbReference type="EMBL" id="WBVT01000010">
    <property type="protein sequence ID" value="KAB7790593.1"/>
    <property type="molecule type" value="Genomic_DNA"/>
</dbReference>
<dbReference type="RefSeq" id="WP_152234308.1">
    <property type="nucleotide sequence ID" value="NZ_JBHSKZ010000019.1"/>
</dbReference>
<feature type="compositionally biased region" description="Low complexity" evidence="10">
    <location>
        <begin position="323"/>
        <end position="354"/>
    </location>
</feature>
<comment type="similarity">
    <text evidence="3">In the N-terminal section; belongs to the DHNA family.</text>
</comment>
<evidence type="ECO:0000313" key="12">
    <source>
        <dbReference type="EMBL" id="KAB7790593.1"/>
    </source>
</evidence>
<dbReference type="InterPro" id="IPR043133">
    <property type="entry name" value="GTP-CH-I_C/QueF"/>
</dbReference>
<dbReference type="Proteomes" id="UP000441772">
    <property type="component" value="Unassembled WGS sequence"/>
</dbReference>
<comment type="pathway">
    <text evidence="9">Cofactor biosynthesis; tetrahydrofolate biosynthesis; 2-amino-4-hydroxy-6-hydroxymethyl-7,8-dihydropteridine diphosphate from 7,8-dihydroneopterin triphosphate: step 3/4.</text>
</comment>
<reference evidence="12 13" key="1">
    <citation type="submission" date="2019-09" db="EMBL/GenBank/DDBJ databases">
        <title>Characterization of the phylogenetic diversity of two novel species belonging to the genus Bifidobacterium: Bifidobacterium cebidarum sp. nov. and Bifidobacterium leontopitheci sp. nov.</title>
        <authorList>
            <person name="Lugli G.A."/>
            <person name="Duranti S."/>
            <person name="Milani C."/>
            <person name="Turroni F."/>
            <person name="Ventura M."/>
        </authorList>
    </citation>
    <scope>NUCLEOTIDE SEQUENCE [LARGE SCALE GENOMIC DNA]</scope>
    <source>
        <strain evidence="12 13">LMG 31471</strain>
    </source>
</reference>
<dbReference type="GO" id="GO:0016301">
    <property type="term" value="F:kinase activity"/>
    <property type="evidence" value="ECO:0007669"/>
    <property type="project" value="UniProtKB-KW"/>
</dbReference>
<dbReference type="SUPFAM" id="SSF55620">
    <property type="entry name" value="Tetrahydrobiopterin biosynthesis enzymes-like"/>
    <property type="match status" value="1"/>
</dbReference>
<evidence type="ECO:0000256" key="5">
    <source>
        <dbReference type="ARBA" id="ARBA00022741"/>
    </source>
</evidence>
<proteinExistence type="inferred from homology"/>
<dbReference type="Gene3D" id="3.30.70.560">
    <property type="entry name" value="7,8-Dihydro-6-hydroxymethylpterin-pyrophosphokinase HPPK"/>
    <property type="match status" value="2"/>
</dbReference>
<evidence type="ECO:0000256" key="3">
    <source>
        <dbReference type="ARBA" id="ARBA00009640"/>
    </source>
</evidence>
<evidence type="ECO:0000259" key="11">
    <source>
        <dbReference type="SMART" id="SM00905"/>
    </source>
</evidence>
<evidence type="ECO:0000256" key="4">
    <source>
        <dbReference type="ARBA" id="ARBA00022679"/>
    </source>
</evidence>
<organism evidence="12 13">
    <name type="scientific">Bifidobacterium leontopitheci</name>
    <dbReference type="NCBI Taxonomy" id="2650774"/>
    <lineage>
        <taxon>Bacteria</taxon>
        <taxon>Bacillati</taxon>
        <taxon>Actinomycetota</taxon>
        <taxon>Actinomycetes</taxon>
        <taxon>Bifidobacteriales</taxon>
        <taxon>Bifidobacteriaceae</taxon>
        <taxon>Bifidobacterium</taxon>
    </lineage>
</organism>
<evidence type="ECO:0000256" key="9">
    <source>
        <dbReference type="RuleBase" id="RU362079"/>
    </source>
</evidence>
<keyword evidence="13" id="KW-1185">Reference proteome</keyword>
<keyword evidence="8 9" id="KW-0289">Folate biosynthesis</keyword>
<dbReference type="PANTHER" id="PTHR43071">
    <property type="entry name" value="2-AMINO-4-HYDROXY-6-HYDROXYMETHYLDIHYDROPTERIDINE PYROPHOSPHOKINASE"/>
    <property type="match status" value="1"/>
</dbReference>
<evidence type="ECO:0000313" key="13">
    <source>
        <dbReference type="Proteomes" id="UP000441772"/>
    </source>
</evidence>
<dbReference type="InterPro" id="IPR035907">
    <property type="entry name" value="Hppk_sf"/>
</dbReference>